<keyword evidence="1" id="KW-0560">Oxidoreductase</keyword>
<gene>
    <name evidence="1" type="ORF">HNR70_000548</name>
</gene>
<comment type="caution">
    <text evidence="1">The sequence shown here is derived from an EMBL/GenBank/DDBJ whole genome shotgun (WGS) entry which is preliminary data.</text>
</comment>
<proteinExistence type="predicted"/>
<dbReference type="GO" id="GO:0004497">
    <property type="term" value="F:monooxygenase activity"/>
    <property type="evidence" value="ECO:0007669"/>
    <property type="project" value="UniProtKB-KW"/>
</dbReference>
<dbReference type="InterPro" id="IPR011008">
    <property type="entry name" value="Dimeric_a/b-barrel"/>
</dbReference>
<sequence>MYTVMSIHTPHPEHRDALIDSMHRFGAAMRGRDGMLGVHTLEDADTGRLIGLAMFEDEESARRLLPLVREAVAEDPFDVWEAEEVEGLHLVEI</sequence>
<evidence type="ECO:0000313" key="2">
    <source>
        <dbReference type="Proteomes" id="UP000588158"/>
    </source>
</evidence>
<dbReference type="EMBL" id="JACHLZ010000001">
    <property type="protein sequence ID" value="MBB5830735.1"/>
    <property type="molecule type" value="Genomic_DNA"/>
</dbReference>
<accession>A0A841ABK1</accession>
<reference evidence="1 2" key="1">
    <citation type="submission" date="2020-08" db="EMBL/GenBank/DDBJ databases">
        <title>Sequencing the genomes of 1000 actinobacteria strains.</title>
        <authorList>
            <person name="Klenk H.-P."/>
        </authorList>
    </citation>
    <scope>NUCLEOTIDE SEQUENCE [LARGE SCALE GENOMIC DNA]</scope>
    <source>
        <strain evidence="1 2">DSM 28796</strain>
    </source>
</reference>
<dbReference type="SUPFAM" id="SSF54909">
    <property type="entry name" value="Dimeric alpha+beta barrel"/>
    <property type="match status" value="1"/>
</dbReference>
<name>A0A841ABK1_9MICO</name>
<organism evidence="1 2">
    <name type="scientific">Brachybacterium aquaticum</name>
    <dbReference type="NCBI Taxonomy" id="1432564"/>
    <lineage>
        <taxon>Bacteria</taxon>
        <taxon>Bacillati</taxon>
        <taxon>Actinomycetota</taxon>
        <taxon>Actinomycetes</taxon>
        <taxon>Micrococcales</taxon>
        <taxon>Dermabacteraceae</taxon>
        <taxon>Brachybacterium</taxon>
    </lineage>
</organism>
<protein>
    <submittedName>
        <fullName evidence="1">Quinol monooxygenase YgiN</fullName>
    </submittedName>
</protein>
<dbReference type="RefSeq" id="WP_184324309.1">
    <property type="nucleotide sequence ID" value="NZ_JACHLZ010000001.1"/>
</dbReference>
<keyword evidence="2" id="KW-1185">Reference proteome</keyword>
<keyword evidence="1" id="KW-0503">Monooxygenase</keyword>
<evidence type="ECO:0000313" key="1">
    <source>
        <dbReference type="EMBL" id="MBB5830735.1"/>
    </source>
</evidence>
<dbReference type="Gene3D" id="3.30.70.100">
    <property type="match status" value="1"/>
</dbReference>
<dbReference type="Proteomes" id="UP000588158">
    <property type="component" value="Unassembled WGS sequence"/>
</dbReference>
<dbReference type="AlphaFoldDB" id="A0A841ABK1"/>